<accession>A0A0K2SPH0</accession>
<evidence type="ECO:0000313" key="2">
    <source>
        <dbReference type="Proteomes" id="UP000065807"/>
    </source>
</evidence>
<reference evidence="2" key="1">
    <citation type="submission" date="2015-07" db="EMBL/GenBank/DDBJ databases">
        <title>Complete genome sequence and phylogenetic analysis of Limnochorda pilosa.</title>
        <authorList>
            <person name="Watanabe M."/>
            <person name="Kojima H."/>
            <person name="Fukui M."/>
        </authorList>
    </citation>
    <scope>NUCLEOTIDE SEQUENCE [LARGE SCALE GENOMIC DNA]</scope>
    <source>
        <strain evidence="2">HC45</strain>
    </source>
</reference>
<name>A0A0K2SPH0_LIMPI</name>
<dbReference type="KEGG" id="lpil:LIP_2875"/>
<dbReference type="AlphaFoldDB" id="A0A0K2SPH0"/>
<gene>
    <name evidence="1" type="ORF">LIP_2875</name>
</gene>
<evidence type="ECO:0000313" key="1">
    <source>
        <dbReference type="EMBL" id="BAS28704.1"/>
    </source>
</evidence>
<reference evidence="2" key="2">
    <citation type="journal article" date="2016" name="Int. J. Syst. Evol. Microbiol.">
        <title>Complete genome sequence and cell structure of Limnochorda pilosa, a Gram-negative spore-former within the phylum Firmicutes.</title>
        <authorList>
            <person name="Watanabe M."/>
            <person name="Kojima H."/>
            <person name="Fukui M."/>
        </authorList>
    </citation>
    <scope>NUCLEOTIDE SEQUENCE [LARGE SCALE GENOMIC DNA]</scope>
    <source>
        <strain evidence="2">HC45</strain>
    </source>
</reference>
<sequence>MAGSQDLERLVRESRLRRELQQTDLPHRLKAYLLATAALAEANRNGR</sequence>
<dbReference type="RefSeq" id="WP_158509690.1">
    <property type="nucleotide sequence ID" value="NZ_AP014924.1"/>
</dbReference>
<organism evidence="1 2">
    <name type="scientific">Limnochorda pilosa</name>
    <dbReference type="NCBI Taxonomy" id="1555112"/>
    <lineage>
        <taxon>Bacteria</taxon>
        <taxon>Bacillati</taxon>
        <taxon>Bacillota</taxon>
        <taxon>Limnochordia</taxon>
        <taxon>Limnochordales</taxon>
        <taxon>Limnochordaceae</taxon>
        <taxon>Limnochorda</taxon>
    </lineage>
</organism>
<dbReference type="EMBL" id="AP014924">
    <property type="protein sequence ID" value="BAS28704.1"/>
    <property type="molecule type" value="Genomic_DNA"/>
</dbReference>
<keyword evidence="2" id="KW-1185">Reference proteome</keyword>
<dbReference type="Proteomes" id="UP000065807">
    <property type="component" value="Chromosome"/>
</dbReference>
<proteinExistence type="predicted"/>
<protein>
    <submittedName>
        <fullName evidence="1">Uncharacterized protein</fullName>
    </submittedName>
</protein>